<gene>
    <name evidence="2" type="primary">CHST8</name>
</gene>
<proteinExistence type="predicted"/>
<protein>
    <submittedName>
        <fullName evidence="2">Carbohydrate sulfotransferase 8</fullName>
    </submittedName>
</protein>
<dbReference type="RefSeq" id="XP_045149745.1">
    <property type="nucleotide sequence ID" value="XM_045293810.1"/>
</dbReference>
<evidence type="ECO:0000313" key="2">
    <source>
        <dbReference type="RefSeq" id="XP_045149745.1"/>
    </source>
</evidence>
<organism evidence="1 2">
    <name type="scientific">Echinops telfairi</name>
    <name type="common">Lesser hedgehog tenrec</name>
    <dbReference type="NCBI Taxonomy" id="9371"/>
    <lineage>
        <taxon>Eukaryota</taxon>
        <taxon>Metazoa</taxon>
        <taxon>Chordata</taxon>
        <taxon>Craniata</taxon>
        <taxon>Vertebrata</taxon>
        <taxon>Euteleostomi</taxon>
        <taxon>Mammalia</taxon>
        <taxon>Eutheria</taxon>
        <taxon>Afrotheria</taxon>
        <taxon>Tenrecidae</taxon>
        <taxon>Tenrecinae</taxon>
        <taxon>Echinops</taxon>
    </lineage>
</organism>
<reference evidence="2" key="1">
    <citation type="submission" date="2025-08" db="UniProtKB">
        <authorList>
            <consortium name="RefSeq"/>
        </authorList>
    </citation>
    <scope>IDENTIFICATION</scope>
</reference>
<evidence type="ECO:0000313" key="1">
    <source>
        <dbReference type="Proteomes" id="UP000694863"/>
    </source>
</evidence>
<sequence>MRLACLFAFILLFGAAGLLLFISLQDPTELAPQQVPGMKFSIRLQPPRQAYPPGSSQDGDSKVPTQRDTRGWPSLVPRAPNAQWDSRGPLAHRPPGPHPKARAPLRFQQRRRRLLIKKMPAAVTTPAHNLTSTLAWPGPREPSSHWVHLQQRQQERKRLMHEACAKYRASGSRRAVTPRHVSRIFVEDRHRVLYCEVPKAGCSNWKRVLMVLAGLAASTGHIQHDTVHYSSALRRLDTFDRQGILHRLSTYTKMLFVREPFERLVSAFRDKFEHPNSYYHPVFGKAILARYRANASREALRSGSGVRFPEFVQYLLDVHRPVGMDIHWDHVSRLCSPCLIDYDFVGKFESMEDDANFFLSLIQAPRNLTFPRFKDRHSQEARTTAGITHQYFAQLSTLQRQRAYDFYYMDYLMFNYSKPFADLY</sequence>
<accession>A0AC55DDC4</accession>
<name>A0AC55DDC4_ECHTE</name>
<keyword evidence="1" id="KW-1185">Reference proteome</keyword>
<dbReference type="Proteomes" id="UP000694863">
    <property type="component" value="Unplaced"/>
</dbReference>